<gene>
    <name evidence="3" type="ORF">E3T25_01115</name>
</gene>
<name>A0ABY2JIJ3_9MICO</name>
<proteinExistence type="predicted"/>
<dbReference type="InterPro" id="IPR027392">
    <property type="entry name" value="TF_Znf"/>
</dbReference>
<comment type="caution">
    <text evidence="3">The sequence shown here is derived from an EMBL/GenBank/DDBJ whole genome shotgun (WGS) entry which is preliminary data.</text>
</comment>
<organism evidence="3 4">
    <name type="scientific">Cryobacterium sandaracinum</name>
    <dbReference type="NCBI Taxonomy" id="1259247"/>
    <lineage>
        <taxon>Bacteria</taxon>
        <taxon>Bacillati</taxon>
        <taxon>Actinomycetota</taxon>
        <taxon>Actinomycetes</taxon>
        <taxon>Micrococcales</taxon>
        <taxon>Microbacteriaceae</taxon>
        <taxon>Cryobacterium</taxon>
    </lineage>
</organism>
<feature type="region of interest" description="Disordered" evidence="1">
    <location>
        <begin position="47"/>
        <end position="107"/>
    </location>
</feature>
<evidence type="ECO:0000256" key="1">
    <source>
        <dbReference type="SAM" id="MobiDB-lite"/>
    </source>
</evidence>
<dbReference type="Proteomes" id="UP000297851">
    <property type="component" value="Unassembled WGS sequence"/>
</dbReference>
<evidence type="ECO:0000313" key="3">
    <source>
        <dbReference type="EMBL" id="TFD06760.1"/>
    </source>
</evidence>
<evidence type="ECO:0000313" key="4">
    <source>
        <dbReference type="Proteomes" id="UP000297851"/>
    </source>
</evidence>
<dbReference type="RefSeq" id="WP_104102983.1">
    <property type="nucleotide sequence ID" value="NZ_SOGO01000007.1"/>
</dbReference>
<evidence type="ECO:0000259" key="2">
    <source>
        <dbReference type="Pfam" id="PF13453"/>
    </source>
</evidence>
<sequence length="107" mass="12252">MKCPNDSTTLVMSERSGVEIDYCPECRGVWLDRGELDKILDRVEKEAAQAAPVPPVAGAPVQPYPDTRNRAQYGERDRSYDDRDRGYDNRDGYRPKKKENWLGELFG</sequence>
<protein>
    <recommendedName>
        <fullName evidence="2">Transcription factor zinc-finger domain-containing protein</fullName>
    </recommendedName>
</protein>
<feature type="domain" description="Transcription factor zinc-finger" evidence="2">
    <location>
        <begin position="2"/>
        <end position="42"/>
    </location>
</feature>
<reference evidence="3 4" key="1">
    <citation type="submission" date="2019-03" db="EMBL/GenBank/DDBJ databases">
        <title>Genomics of glacier-inhabiting Cryobacterium strains.</title>
        <authorList>
            <person name="Liu Q."/>
            <person name="Xin Y.-H."/>
        </authorList>
    </citation>
    <scope>NUCLEOTIDE SEQUENCE [LARGE SCALE GENOMIC DNA]</scope>
    <source>
        <strain evidence="3 4">TMT2-16</strain>
    </source>
</reference>
<dbReference type="EMBL" id="SOGO01000007">
    <property type="protein sequence ID" value="TFD06760.1"/>
    <property type="molecule type" value="Genomic_DNA"/>
</dbReference>
<accession>A0ABY2JIJ3</accession>
<feature type="compositionally biased region" description="Basic and acidic residues" evidence="1">
    <location>
        <begin position="67"/>
        <end position="101"/>
    </location>
</feature>
<keyword evidence="4" id="KW-1185">Reference proteome</keyword>
<dbReference type="Pfam" id="PF13453">
    <property type="entry name" value="Zn_ribbon_TFIIB"/>
    <property type="match status" value="1"/>
</dbReference>